<accession>A0A2N8NQT9</accession>
<comment type="caution">
    <text evidence="3">The sequence shown here is derived from an EMBL/GenBank/DDBJ whole genome shotgun (WGS) entry which is preliminary data.</text>
</comment>
<proteinExistence type="predicted"/>
<reference evidence="2 5" key="3">
    <citation type="submission" date="2020-08" db="EMBL/GenBank/DDBJ databases">
        <title>Genomic Encyclopedia of Type Strains, Phase III (KMG-III): the genomes of soil and plant-associated and newly described type strains.</title>
        <authorList>
            <person name="Whitman W."/>
        </authorList>
    </citation>
    <scope>NUCLEOTIDE SEQUENCE [LARGE SCALE GENOMIC DNA]</scope>
    <source>
        <strain evidence="2 5">CECT 3259</strain>
    </source>
</reference>
<dbReference type="OrthoDB" id="3402668at2"/>
<reference evidence="3" key="2">
    <citation type="submission" date="2015-07" db="EMBL/GenBank/DDBJ databases">
        <authorList>
            <person name="Noorani M."/>
        </authorList>
    </citation>
    <scope>NUCLEOTIDE SEQUENCE [LARGE SCALE GENOMIC DNA]</scope>
    <source>
        <strain evidence="3">ATCC 27428</strain>
    </source>
</reference>
<dbReference type="InterPro" id="IPR007278">
    <property type="entry name" value="DUF397"/>
</dbReference>
<dbReference type="AlphaFoldDB" id="A0A2N8NQT9"/>
<reference evidence="4" key="1">
    <citation type="submission" date="2015-07" db="EMBL/GenBank/DDBJ databases">
        <authorList>
            <person name="Graham D.E."/>
            <person name="Giannone R.J."/>
            <person name="Gulvik C.A."/>
            <person name="Hettich R.L."/>
            <person name="Klingeman D.M."/>
            <person name="Mahan K.M."/>
            <person name="Parry R.J."/>
            <person name="Spain J.C."/>
        </authorList>
    </citation>
    <scope>NUCLEOTIDE SEQUENCE [LARGE SCALE GENOMIC DNA]</scope>
    <source>
        <strain evidence="4">ATCC 27428</strain>
    </source>
</reference>
<protein>
    <recommendedName>
        <fullName evidence="1">DUF397 domain-containing protein</fullName>
    </recommendedName>
</protein>
<dbReference type="RefSeq" id="WP_102920559.1">
    <property type="nucleotide sequence ID" value="NZ_JACHJF010000001.1"/>
</dbReference>
<dbReference type="Proteomes" id="UP000235945">
    <property type="component" value="Unassembled WGS sequence"/>
</dbReference>
<organism evidence="3 4">
    <name type="scientific">Streptomyces eurocidicus</name>
    <name type="common">Streptoverticillium eurocidicus</name>
    <dbReference type="NCBI Taxonomy" id="66423"/>
    <lineage>
        <taxon>Bacteria</taxon>
        <taxon>Bacillati</taxon>
        <taxon>Actinomycetota</taxon>
        <taxon>Actinomycetes</taxon>
        <taxon>Kitasatosporales</taxon>
        <taxon>Streptomycetaceae</taxon>
        <taxon>Streptomyces</taxon>
    </lineage>
</organism>
<dbReference type="Pfam" id="PF04149">
    <property type="entry name" value="DUF397"/>
    <property type="match status" value="1"/>
</dbReference>
<dbReference type="Proteomes" id="UP000528608">
    <property type="component" value="Unassembled WGS sequence"/>
</dbReference>
<evidence type="ECO:0000313" key="5">
    <source>
        <dbReference type="Proteomes" id="UP000528608"/>
    </source>
</evidence>
<dbReference type="EMBL" id="LGUI01000009">
    <property type="protein sequence ID" value="PNE31121.1"/>
    <property type="molecule type" value="Genomic_DNA"/>
</dbReference>
<evidence type="ECO:0000259" key="1">
    <source>
        <dbReference type="Pfam" id="PF04149"/>
    </source>
</evidence>
<evidence type="ECO:0000313" key="3">
    <source>
        <dbReference type="EMBL" id="PNE31121.1"/>
    </source>
</evidence>
<gene>
    <name evidence="3" type="ORF">AF335_23900</name>
    <name evidence="2" type="ORF">FHS36_000274</name>
</gene>
<sequence length="61" mass="6839">MRWQKSSFSTDGNECIELARSADHFLVRESDAPDIVITTSARPLRALTRSLTANLLDHPAR</sequence>
<feature type="domain" description="DUF397" evidence="1">
    <location>
        <begin position="2"/>
        <end position="51"/>
    </location>
</feature>
<dbReference type="EMBL" id="JACHJF010000001">
    <property type="protein sequence ID" value="MBB5116876.1"/>
    <property type="molecule type" value="Genomic_DNA"/>
</dbReference>
<name>A0A2N8NQT9_STREU</name>
<keyword evidence="4" id="KW-1185">Reference proteome</keyword>
<evidence type="ECO:0000313" key="2">
    <source>
        <dbReference type="EMBL" id="MBB5116876.1"/>
    </source>
</evidence>
<evidence type="ECO:0000313" key="4">
    <source>
        <dbReference type="Proteomes" id="UP000235945"/>
    </source>
</evidence>